<gene>
    <name evidence="2" type="ORF">IQ249_02375</name>
</gene>
<dbReference type="PANTHER" id="PTHR46844:SF1">
    <property type="entry name" value="SLR5058 PROTEIN"/>
    <property type="match status" value="1"/>
</dbReference>
<dbReference type="AlphaFoldDB" id="A0A8J7AXU5"/>
<dbReference type="EMBL" id="JADEWZ010000003">
    <property type="protein sequence ID" value="MBE9114734.1"/>
    <property type="molecule type" value="Genomic_DNA"/>
</dbReference>
<dbReference type="PROSITE" id="PS50943">
    <property type="entry name" value="HTH_CROC1"/>
    <property type="match status" value="1"/>
</dbReference>
<evidence type="ECO:0000259" key="1">
    <source>
        <dbReference type="PROSITE" id="PS50943"/>
    </source>
</evidence>
<feature type="domain" description="HTH cro/C1-type" evidence="1">
    <location>
        <begin position="13"/>
        <end position="75"/>
    </location>
</feature>
<dbReference type="InterPro" id="IPR027417">
    <property type="entry name" value="P-loop_NTPase"/>
</dbReference>
<sequence length="763" mass="88161">MSARSLQASPEGIEKARKALSGKALTQTALAEDKLTMVKISVSRSTIGKFFSGKSIDRQYFYEICERLGLEWDEIVLKPSEEEDLGKPLKIDTLVQQVREAIRDDIKERCGTMRILDMTHPIGLGEIYTHVNILEKILGRRRKAIPEMLEECNAADFFDRFGWGQIKEKRVPGLEAVAKHDKLMILGKPGAGKTTFSKHLAIQCNRGKFYPHLVPIFVTLKDFADAEKQPGLLDYIVGTFRHKALKTIIEQGRALILLDGLDEVREEDSQRVIKAIEGFSHRYRHNPFVITCRIAAREYTFDKFTEVEIADFDDTQIATFAGNWFKNKVVKPKTFLERLNENEPVKELASNPLLLTLLCIAFEESGEFPANRAELYKEGLDALLKKWDAKRGIQRYNPYGKLSLGRKEDLLSKIAWTTFERGDYFFKQRTAEQYITTYIRNLPGASLDEEALQLDSEKVLNSIEAQHGLLVARAKGIYSFSHLTFHEYFTAREVVTVRQSSEAALQGLVSHVADKRWREVFLLAVAMSPNADRLLLLMKEKIDGLVAEDERIQQWLTWGMEKARSVDVSYTPEDIKKTANQLGFAPKKELSLFLSLYLYFSRTLDLFLNLYRSLDFSLYHLSFSLDLFVSIYYLSPSVNLCLSRTLELSKKRDRALHHELQKLNDKLPKRKNEEELDQWWKANGKAWREQLRAVMVKYRNIGHDWQLSDEQRKLREQYWEANKFLMQCLNSECYVSREVRQEIEKTLFLPTRTVSYNAASVIP</sequence>
<accession>A0A8J7AXU5</accession>
<evidence type="ECO:0000313" key="2">
    <source>
        <dbReference type="EMBL" id="MBE9114734.1"/>
    </source>
</evidence>
<dbReference type="Proteomes" id="UP000654482">
    <property type="component" value="Unassembled WGS sequence"/>
</dbReference>
<dbReference type="InterPro" id="IPR007111">
    <property type="entry name" value="NACHT_NTPase"/>
</dbReference>
<name>A0A8J7AXU5_9CYAN</name>
<comment type="caution">
    <text evidence="2">The sequence shown here is derived from an EMBL/GenBank/DDBJ whole genome shotgun (WGS) entry which is preliminary data.</text>
</comment>
<dbReference type="Pfam" id="PF22727">
    <property type="entry name" value="NCH2"/>
    <property type="match status" value="1"/>
</dbReference>
<proteinExistence type="predicted"/>
<dbReference type="InterPro" id="IPR001387">
    <property type="entry name" value="Cro/C1-type_HTH"/>
</dbReference>
<dbReference type="Pfam" id="PF05729">
    <property type="entry name" value="NACHT"/>
    <property type="match status" value="1"/>
</dbReference>
<dbReference type="CDD" id="cd00093">
    <property type="entry name" value="HTH_XRE"/>
    <property type="match status" value="1"/>
</dbReference>
<dbReference type="SUPFAM" id="SSF52540">
    <property type="entry name" value="P-loop containing nucleoside triphosphate hydrolases"/>
    <property type="match status" value="1"/>
</dbReference>
<dbReference type="Gene3D" id="3.40.50.300">
    <property type="entry name" value="P-loop containing nucleotide triphosphate hydrolases"/>
    <property type="match status" value="1"/>
</dbReference>
<organism evidence="2 3">
    <name type="scientific">Lusitaniella coriacea LEGE 07157</name>
    <dbReference type="NCBI Taxonomy" id="945747"/>
    <lineage>
        <taxon>Bacteria</taxon>
        <taxon>Bacillati</taxon>
        <taxon>Cyanobacteriota</taxon>
        <taxon>Cyanophyceae</taxon>
        <taxon>Spirulinales</taxon>
        <taxon>Lusitaniellaceae</taxon>
        <taxon>Lusitaniella</taxon>
    </lineage>
</organism>
<dbReference type="PANTHER" id="PTHR46844">
    <property type="entry name" value="SLR5058 PROTEIN"/>
    <property type="match status" value="1"/>
</dbReference>
<protein>
    <submittedName>
        <fullName evidence="2">NACHT domain-containing NTPase</fullName>
    </submittedName>
</protein>
<reference evidence="2" key="1">
    <citation type="submission" date="2020-10" db="EMBL/GenBank/DDBJ databases">
        <authorList>
            <person name="Castelo-Branco R."/>
            <person name="Eusebio N."/>
            <person name="Adriana R."/>
            <person name="Vieira A."/>
            <person name="Brugerolle De Fraissinette N."/>
            <person name="Rezende De Castro R."/>
            <person name="Schneider M.P."/>
            <person name="Vasconcelos V."/>
            <person name="Leao P.N."/>
        </authorList>
    </citation>
    <scope>NUCLEOTIDE SEQUENCE</scope>
    <source>
        <strain evidence="2">LEGE 07157</strain>
    </source>
</reference>
<dbReference type="InterPro" id="IPR054501">
    <property type="entry name" value="NCH2"/>
</dbReference>
<keyword evidence="3" id="KW-1185">Reference proteome</keyword>
<evidence type="ECO:0000313" key="3">
    <source>
        <dbReference type="Proteomes" id="UP000654482"/>
    </source>
</evidence>